<dbReference type="EMBL" id="JBBHJZ010000001">
    <property type="protein sequence ID" value="MEJ5976372.1"/>
    <property type="molecule type" value="Genomic_DNA"/>
</dbReference>
<protein>
    <submittedName>
        <fullName evidence="2">Cobalamin biosynthesis protein</fullName>
    </submittedName>
</protein>
<proteinExistence type="predicted"/>
<dbReference type="SUPFAM" id="SSF159664">
    <property type="entry name" value="CobE/GbiG C-terminal domain-like"/>
    <property type="match status" value="1"/>
</dbReference>
<dbReference type="InterPro" id="IPR002750">
    <property type="entry name" value="CobE/GbiG_C"/>
</dbReference>
<dbReference type="Proteomes" id="UP001361239">
    <property type="component" value="Unassembled WGS sequence"/>
</dbReference>
<evidence type="ECO:0000313" key="3">
    <source>
        <dbReference type="Proteomes" id="UP001361239"/>
    </source>
</evidence>
<dbReference type="Gene3D" id="3.30.420.180">
    <property type="entry name" value="CobE/GbiG C-terminal domain"/>
    <property type="match status" value="1"/>
</dbReference>
<comment type="caution">
    <text evidence="2">The sequence shown here is derived from an EMBL/GenBank/DDBJ whole genome shotgun (WGS) entry which is preliminary data.</text>
</comment>
<sequence length="121" mass="12072">MIVAGFGFRSGATAASLRAALDAARIAGWPVTHLATIEDKAEALAELARLLVLPLIAVTPARIFGLATPTRSLASQAARGAGSVAEACALVAAGPGARLLAPRSISHDRMATCALAAGVST</sequence>
<evidence type="ECO:0000259" key="1">
    <source>
        <dbReference type="Pfam" id="PF01890"/>
    </source>
</evidence>
<organism evidence="2 3">
    <name type="scientific">Novosphingobium anseongense</name>
    <dbReference type="NCBI Taxonomy" id="3133436"/>
    <lineage>
        <taxon>Bacteria</taxon>
        <taxon>Pseudomonadati</taxon>
        <taxon>Pseudomonadota</taxon>
        <taxon>Alphaproteobacteria</taxon>
        <taxon>Sphingomonadales</taxon>
        <taxon>Sphingomonadaceae</taxon>
        <taxon>Novosphingobium</taxon>
    </lineage>
</organism>
<gene>
    <name evidence="2" type="ORF">WG901_06990</name>
</gene>
<dbReference type="InterPro" id="IPR036518">
    <property type="entry name" value="CobE/GbiG_C_sf"/>
</dbReference>
<evidence type="ECO:0000313" key="2">
    <source>
        <dbReference type="EMBL" id="MEJ5976372.1"/>
    </source>
</evidence>
<name>A0ABU8RUD2_9SPHN</name>
<dbReference type="Pfam" id="PF01890">
    <property type="entry name" value="CbiG_C"/>
    <property type="match status" value="1"/>
</dbReference>
<reference evidence="2 3" key="1">
    <citation type="submission" date="2024-03" db="EMBL/GenBank/DDBJ databases">
        <authorList>
            <person name="Jo J.-H."/>
        </authorList>
    </citation>
    <scope>NUCLEOTIDE SEQUENCE [LARGE SCALE GENOMIC DNA]</scope>
    <source>
        <strain evidence="2 3">PS1R-30</strain>
    </source>
</reference>
<keyword evidence="3" id="KW-1185">Reference proteome</keyword>
<accession>A0ABU8RUD2</accession>
<feature type="domain" description="CobE/GbiG C-terminal" evidence="1">
    <location>
        <begin position="2"/>
        <end position="116"/>
    </location>
</feature>